<dbReference type="Pfam" id="PF08534">
    <property type="entry name" value="Redoxin"/>
    <property type="match status" value="1"/>
</dbReference>
<evidence type="ECO:0000259" key="1">
    <source>
        <dbReference type="PROSITE" id="PS51352"/>
    </source>
</evidence>
<accession>A0A1H5UDU0</accession>
<dbReference type="InterPro" id="IPR036249">
    <property type="entry name" value="Thioredoxin-like_sf"/>
</dbReference>
<evidence type="ECO:0000313" key="3">
    <source>
        <dbReference type="Proteomes" id="UP000236736"/>
    </source>
</evidence>
<keyword evidence="3" id="KW-1185">Reference proteome</keyword>
<dbReference type="GO" id="GO:0016491">
    <property type="term" value="F:oxidoreductase activity"/>
    <property type="evidence" value="ECO:0007669"/>
    <property type="project" value="InterPro"/>
</dbReference>
<dbReference type="STRING" id="1120964.GCA_001313265_03058"/>
<protein>
    <submittedName>
        <fullName evidence="2">Thiol-disulfide isomerase or thioredoxin</fullName>
    </submittedName>
</protein>
<dbReference type="CDD" id="cd02966">
    <property type="entry name" value="TlpA_like_family"/>
    <property type="match status" value="1"/>
</dbReference>
<keyword evidence="2" id="KW-0413">Isomerase</keyword>
<dbReference type="AlphaFoldDB" id="A0A1H5UDU0"/>
<dbReference type="Gene3D" id="3.40.30.10">
    <property type="entry name" value="Glutaredoxin"/>
    <property type="match status" value="1"/>
</dbReference>
<feature type="domain" description="Thioredoxin" evidence="1">
    <location>
        <begin position="47"/>
        <end position="202"/>
    </location>
</feature>
<sequence length="202" mass="22748">MNKKTKKSLIEYSVIGAIILTLFATGLHTEVIGFMQRGLLVTGIMNPDLEQKAESATAEVATINSNPKADFSMNLINSKGEKVSMEKFRGKVIFMNIWATWCPPCIAEMPGINKLYNDVNKEDVVFIMLSVDQNFQKAIDFNKNKGYDFEVYSVDGQMPQMYSSQSIPTTYVIDANEKIALTHLGMGDYDTKDFKEFLLDLK</sequence>
<evidence type="ECO:0000313" key="2">
    <source>
        <dbReference type="EMBL" id="SEF73255.1"/>
    </source>
</evidence>
<dbReference type="EMBL" id="FNVR01000004">
    <property type="protein sequence ID" value="SEF73255.1"/>
    <property type="molecule type" value="Genomic_DNA"/>
</dbReference>
<dbReference type="InterPro" id="IPR050553">
    <property type="entry name" value="Thioredoxin_ResA/DsbE_sf"/>
</dbReference>
<dbReference type="RefSeq" id="WP_103923875.1">
    <property type="nucleotide sequence ID" value="NZ_FNVR01000004.1"/>
</dbReference>
<dbReference type="Proteomes" id="UP000236736">
    <property type="component" value="Unassembled WGS sequence"/>
</dbReference>
<dbReference type="PROSITE" id="PS51352">
    <property type="entry name" value="THIOREDOXIN_2"/>
    <property type="match status" value="1"/>
</dbReference>
<dbReference type="PANTHER" id="PTHR42852:SF13">
    <property type="entry name" value="PROTEIN DIPZ"/>
    <property type="match status" value="1"/>
</dbReference>
<dbReference type="GO" id="GO:0016853">
    <property type="term" value="F:isomerase activity"/>
    <property type="evidence" value="ECO:0007669"/>
    <property type="project" value="UniProtKB-KW"/>
</dbReference>
<dbReference type="InterPro" id="IPR013766">
    <property type="entry name" value="Thioredoxin_domain"/>
</dbReference>
<dbReference type="SUPFAM" id="SSF52833">
    <property type="entry name" value="Thioredoxin-like"/>
    <property type="match status" value="1"/>
</dbReference>
<proteinExistence type="predicted"/>
<organism evidence="2 3">
    <name type="scientific">Algoriphagus boritolerans DSM 17298 = JCM 18970</name>
    <dbReference type="NCBI Taxonomy" id="1120964"/>
    <lineage>
        <taxon>Bacteria</taxon>
        <taxon>Pseudomonadati</taxon>
        <taxon>Bacteroidota</taxon>
        <taxon>Cytophagia</taxon>
        <taxon>Cytophagales</taxon>
        <taxon>Cyclobacteriaceae</taxon>
        <taxon>Algoriphagus</taxon>
    </lineage>
</organism>
<dbReference type="PANTHER" id="PTHR42852">
    <property type="entry name" value="THIOL:DISULFIDE INTERCHANGE PROTEIN DSBE"/>
    <property type="match status" value="1"/>
</dbReference>
<dbReference type="OrthoDB" id="6399635at2"/>
<gene>
    <name evidence="2" type="ORF">SAMN03080598_01209</name>
</gene>
<name>A0A1H5UDU0_9BACT</name>
<reference evidence="3" key="1">
    <citation type="submission" date="2016-10" db="EMBL/GenBank/DDBJ databases">
        <authorList>
            <person name="Varghese N."/>
            <person name="Submissions S."/>
        </authorList>
    </citation>
    <scope>NUCLEOTIDE SEQUENCE [LARGE SCALE GENOMIC DNA]</scope>
    <source>
        <strain evidence="3">DSM 17298</strain>
    </source>
</reference>
<dbReference type="InterPro" id="IPR013740">
    <property type="entry name" value="Redoxin"/>
</dbReference>